<dbReference type="AlphaFoldDB" id="A0AAD4Q4Z1"/>
<accession>A0AAD4Q4Z1</accession>
<feature type="region of interest" description="Disordered" evidence="1">
    <location>
        <begin position="558"/>
        <end position="587"/>
    </location>
</feature>
<feature type="compositionally biased region" description="Low complexity" evidence="1">
    <location>
        <begin position="449"/>
        <end position="496"/>
    </location>
</feature>
<proteinExistence type="predicted"/>
<evidence type="ECO:0000256" key="1">
    <source>
        <dbReference type="SAM" id="MobiDB-lite"/>
    </source>
</evidence>
<keyword evidence="3" id="KW-1185">Reference proteome</keyword>
<feature type="compositionally biased region" description="Low complexity" evidence="1">
    <location>
        <begin position="525"/>
        <end position="536"/>
    </location>
</feature>
<evidence type="ECO:0000313" key="3">
    <source>
        <dbReference type="Proteomes" id="UP001201163"/>
    </source>
</evidence>
<organism evidence="2 3">
    <name type="scientific">Lactarius akahatsu</name>
    <dbReference type="NCBI Taxonomy" id="416441"/>
    <lineage>
        <taxon>Eukaryota</taxon>
        <taxon>Fungi</taxon>
        <taxon>Dikarya</taxon>
        <taxon>Basidiomycota</taxon>
        <taxon>Agaricomycotina</taxon>
        <taxon>Agaricomycetes</taxon>
        <taxon>Russulales</taxon>
        <taxon>Russulaceae</taxon>
        <taxon>Lactarius</taxon>
    </lineage>
</organism>
<gene>
    <name evidence="2" type="ORF">EDB92DRAFT_1950686</name>
</gene>
<feature type="region of interest" description="Disordered" evidence="1">
    <location>
        <begin position="233"/>
        <end position="300"/>
    </location>
</feature>
<feature type="compositionally biased region" description="Polar residues" evidence="1">
    <location>
        <begin position="280"/>
        <end position="292"/>
    </location>
</feature>
<evidence type="ECO:0000313" key="2">
    <source>
        <dbReference type="EMBL" id="KAH8984629.1"/>
    </source>
</evidence>
<feature type="compositionally biased region" description="Pro residues" evidence="1">
    <location>
        <begin position="436"/>
        <end position="448"/>
    </location>
</feature>
<feature type="compositionally biased region" description="Low complexity" evidence="1">
    <location>
        <begin position="233"/>
        <end position="245"/>
    </location>
</feature>
<dbReference type="EMBL" id="JAKELL010000074">
    <property type="protein sequence ID" value="KAH8984629.1"/>
    <property type="molecule type" value="Genomic_DNA"/>
</dbReference>
<dbReference type="Proteomes" id="UP001201163">
    <property type="component" value="Unassembled WGS sequence"/>
</dbReference>
<protein>
    <submittedName>
        <fullName evidence="2">Uncharacterized protein</fullName>
    </submittedName>
</protein>
<sequence length="674" mass="71945">MQNGQLYAQYTPMLTLDPAPAPGPRCDSTQTRVAPLVHLDIIANKSPTVTFTTITPALVHPRAPLHVSTLPQTYHEHLQRHHQQQHLQQHVHGFDPHAQHVIAHAQIAPAPPLPSSHPKTRLLIPAQLQTNPQQTQQQNMTHTPTTASMLIPATVPVHQSSSTEQTLVQIRAQPPAPAPPAGPPFPLAMQMVSTTRMREQVQTQAVPALVQAHTQQAAAVAGASLDATTSATTSASAGAGAGSSAVQSTPGPGPGTQTRGPPRTLQMPPPHVLSPVSARAQPTSSASNTPPSHQQQQHHQRFAVPPALAAFKVLQPAKELLEQTWAAAIAAVQQEFAAVHAELGRSAREKQALTELLQRLQGERMQALHALHSTQAELKQCMGNFQSERRTRVHLERRLAEMTQLIEKCTCGAASAKISPSTVTPPPLVVLDHAPPALPSSAPSPVPSSPASVPVLAQAAEARATTPPRTPTPASGSSPKTTTQSSSSPSPDAVRSSVRRHEREEDDAETVEGESATKRRRIERTPTPTSPSAPASEVVAADTREAPAPVDMAPTTQALREQPSPCKVAPPPQQQQPETPKTPAAAPRRKIGIQHIQLVYETKGSTLQCRMCLLRKREVDSTTHVATFPVSAAYPDLVGHCEQEHDAALEALAGMSPGEIAEMRQRFQAAQSPQ</sequence>
<comment type="caution">
    <text evidence="2">The sequence shown here is derived from an EMBL/GenBank/DDBJ whole genome shotgun (WGS) entry which is preliminary data.</text>
</comment>
<feature type="compositionally biased region" description="Low complexity" evidence="1">
    <location>
        <begin position="255"/>
        <end position="264"/>
    </location>
</feature>
<name>A0AAD4Q4Z1_9AGAM</name>
<feature type="compositionally biased region" description="Low complexity" evidence="1">
    <location>
        <begin position="575"/>
        <end position="586"/>
    </location>
</feature>
<reference evidence="2" key="1">
    <citation type="submission" date="2022-01" db="EMBL/GenBank/DDBJ databases">
        <title>Comparative genomics reveals a dynamic genome evolution in the ectomycorrhizal milk-cap (Lactarius) mushrooms.</title>
        <authorList>
            <consortium name="DOE Joint Genome Institute"/>
            <person name="Lebreton A."/>
            <person name="Tang N."/>
            <person name="Kuo A."/>
            <person name="LaButti K."/>
            <person name="Drula E."/>
            <person name="Barry K."/>
            <person name="Clum A."/>
            <person name="Lipzen A."/>
            <person name="Mousain D."/>
            <person name="Ng V."/>
            <person name="Wang R."/>
            <person name="Wang X."/>
            <person name="Dai Y."/>
            <person name="Henrissat B."/>
            <person name="Grigoriev I.V."/>
            <person name="Guerin-Laguette A."/>
            <person name="Yu F."/>
            <person name="Martin F.M."/>
        </authorList>
    </citation>
    <scope>NUCLEOTIDE SEQUENCE</scope>
    <source>
        <strain evidence="2">QP</strain>
    </source>
</reference>
<feature type="region of interest" description="Disordered" evidence="1">
    <location>
        <begin position="434"/>
        <end position="540"/>
    </location>
</feature>